<name>A0A8H3DHV0_9AGAM</name>
<keyword evidence="9 10" id="KW-0472">Membrane</keyword>
<dbReference type="GO" id="GO:0016192">
    <property type="term" value="P:vesicle-mediated transport"/>
    <property type="evidence" value="ECO:0007669"/>
    <property type="project" value="TreeGrafter"/>
</dbReference>
<evidence type="ECO:0000256" key="9">
    <source>
        <dbReference type="ARBA" id="ARBA00023136"/>
    </source>
</evidence>
<comment type="similarity">
    <text evidence="3">Belongs to the TVP38/TMEM64 family.</text>
</comment>
<sequence>MSFDPKRRIQQAGAMAQKYFVGAFRRYQKLNFSLTSCSHAQAFVWLMIFFHIALVTVFVKFGADRIFQFLYDSAQKLKAMPSGWIILSAIIIITSLPPLVGGSTTLTVCGFAYGAKAFSFVAPAACIGAAFAFLTLRYFFREKVRRFTQRQEKWRALEAVIAAKGLPLIVLIRLAPLPWTYSNALFATIESVSFWQFMVATVLYTPKLFIIIFIGSRVAKFSDGQQRGEMDAASKWLNALSIALGVSIGFGATWLVWRLTDTEIRNMKELPQDVDNMAADALRDAEAGAPLLADYSEEDELDGDGALRLNDSSDSLTAR</sequence>
<evidence type="ECO:0000256" key="5">
    <source>
        <dbReference type="ARBA" id="ARBA00020673"/>
    </source>
</evidence>
<comment type="subcellular location">
    <subcellularLocation>
        <location evidence="2">Golgi apparatus membrane</location>
        <topology evidence="2">Multi-pass membrane protein</topology>
    </subcellularLocation>
</comment>
<feature type="transmembrane region" description="Helical" evidence="10">
    <location>
        <begin position="161"/>
        <end position="181"/>
    </location>
</feature>
<dbReference type="PANTHER" id="PTHR47549:SF1">
    <property type="entry name" value="GOLGI APPARATUS MEMBRANE PROTEIN TVP38"/>
    <property type="match status" value="1"/>
</dbReference>
<evidence type="ECO:0000256" key="8">
    <source>
        <dbReference type="ARBA" id="ARBA00023034"/>
    </source>
</evidence>
<feature type="transmembrane region" description="Helical" evidence="10">
    <location>
        <begin position="84"/>
        <end position="114"/>
    </location>
</feature>
<evidence type="ECO:0000256" key="2">
    <source>
        <dbReference type="ARBA" id="ARBA00004653"/>
    </source>
</evidence>
<dbReference type="GO" id="GO:0000022">
    <property type="term" value="P:mitotic spindle elongation"/>
    <property type="evidence" value="ECO:0007669"/>
    <property type="project" value="TreeGrafter"/>
</dbReference>
<evidence type="ECO:0000313" key="13">
    <source>
        <dbReference type="Proteomes" id="UP000663831"/>
    </source>
</evidence>
<feature type="domain" description="VTT" evidence="11">
    <location>
        <begin position="102"/>
        <end position="216"/>
    </location>
</feature>
<dbReference type="PANTHER" id="PTHR47549">
    <property type="entry name" value="GOLGI APPARATUS MEMBRANE PROTEIN TVP38-RELATED"/>
    <property type="match status" value="1"/>
</dbReference>
<evidence type="ECO:0000256" key="3">
    <source>
        <dbReference type="ARBA" id="ARBA00008640"/>
    </source>
</evidence>
<evidence type="ECO:0000256" key="10">
    <source>
        <dbReference type="SAM" id="Phobius"/>
    </source>
</evidence>
<keyword evidence="6 10" id="KW-0812">Transmembrane</keyword>
<dbReference type="Proteomes" id="UP000663831">
    <property type="component" value="Unassembled WGS sequence"/>
</dbReference>
<evidence type="ECO:0000256" key="7">
    <source>
        <dbReference type="ARBA" id="ARBA00022989"/>
    </source>
</evidence>
<dbReference type="GO" id="GO:0000139">
    <property type="term" value="C:Golgi membrane"/>
    <property type="evidence" value="ECO:0007669"/>
    <property type="project" value="UniProtKB-SubCell"/>
</dbReference>
<proteinExistence type="inferred from homology"/>
<dbReference type="InterPro" id="IPR051076">
    <property type="entry name" value="Golgi_membrane_TVP38/TMEM64"/>
</dbReference>
<gene>
    <name evidence="12" type="ORF">RDB_LOCUS148261</name>
</gene>
<feature type="transmembrane region" description="Helical" evidence="10">
    <location>
        <begin position="42"/>
        <end position="63"/>
    </location>
</feature>
<feature type="transmembrane region" description="Helical" evidence="10">
    <location>
        <begin position="236"/>
        <end position="257"/>
    </location>
</feature>
<feature type="transmembrane region" description="Helical" evidence="10">
    <location>
        <begin position="193"/>
        <end position="215"/>
    </location>
</feature>
<organism evidence="12 13">
    <name type="scientific">Rhizoctonia solani</name>
    <dbReference type="NCBI Taxonomy" id="456999"/>
    <lineage>
        <taxon>Eukaryota</taxon>
        <taxon>Fungi</taxon>
        <taxon>Dikarya</taxon>
        <taxon>Basidiomycota</taxon>
        <taxon>Agaricomycotina</taxon>
        <taxon>Agaricomycetes</taxon>
        <taxon>Cantharellales</taxon>
        <taxon>Ceratobasidiaceae</taxon>
        <taxon>Rhizoctonia</taxon>
    </lineage>
</organism>
<protein>
    <recommendedName>
        <fullName evidence="4">Golgi apparatus membrane protein TVP38</fullName>
    </recommendedName>
    <alternativeName>
        <fullName evidence="5">Golgi apparatus membrane protein tvp38</fullName>
    </alternativeName>
</protein>
<accession>A0A8H3DHV0</accession>
<comment type="function">
    <text evidence="1">Golgi membrane protein involved in vesicular trafficking and spindle migration.</text>
</comment>
<evidence type="ECO:0000256" key="4">
    <source>
        <dbReference type="ARBA" id="ARBA00013533"/>
    </source>
</evidence>
<dbReference type="InterPro" id="IPR032816">
    <property type="entry name" value="VTT_dom"/>
</dbReference>
<feature type="transmembrane region" description="Helical" evidence="10">
    <location>
        <begin position="120"/>
        <end position="140"/>
    </location>
</feature>
<evidence type="ECO:0000313" key="12">
    <source>
        <dbReference type="EMBL" id="CAE6523719.1"/>
    </source>
</evidence>
<dbReference type="EMBL" id="CAJMWV010006677">
    <property type="protein sequence ID" value="CAE6523719.1"/>
    <property type="molecule type" value="Genomic_DNA"/>
</dbReference>
<keyword evidence="8" id="KW-0333">Golgi apparatus</keyword>
<dbReference type="OrthoDB" id="166803at2759"/>
<evidence type="ECO:0000256" key="6">
    <source>
        <dbReference type="ARBA" id="ARBA00022692"/>
    </source>
</evidence>
<dbReference type="AlphaFoldDB" id="A0A8H3DHV0"/>
<comment type="caution">
    <text evidence="12">The sequence shown here is derived from an EMBL/GenBank/DDBJ whole genome shotgun (WGS) entry which is preliminary data.</text>
</comment>
<evidence type="ECO:0000259" key="11">
    <source>
        <dbReference type="Pfam" id="PF09335"/>
    </source>
</evidence>
<reference evidence="12" key="1">
    <citation type="submission" date="2021-01" db="EMBL/GenBank/DDBJ databases">
        <authorList>
            <person name="Kaushik A."/>
        </authorList>
    </citation>
    <scope>NUCLEOTIDE SEQUENCE</scope>
    <source>
        <strain evidence="12">AG3-1AP</strain>
    </source>
</reference>
<keyword evidence="7 10" id="KW-1133">Transmembrane helix</keyword>
<evidence type="ECO:0000256" key="1">
    <source>
        <dbReference type="ARBA" id="ARBA00002978"/>
    </source>
</evidence>
<dbReference type="Pfam" id="PF09335">
    <property type="entry name" value="VTT_dom"/>
    <property type="match status" value="1"/>
</dbReference>